<evidence type="ECO:0000256" key="1">
    <source>
        <dbReference type="ARBA" id="ARBA00004141"/>
    </source>
</evidence>
<feature type="region of interest" description="Disordered" evidence="8">
    <location>
        <begin position="283"/>
        <end position="307"/>
    </location>
</feature>
<dbReference type="GO" id="GO:0016020">
    <property type="term" value="C:membrane"/>
    <property type="evidence" value="ECO:0007669"/>
    <property type="project" value="UniProtKB-SubCell"/>
</dbReference>
<evidence type="ECO:0000256" key="7">
    <source>
        <dbReference type="ARBA" id="ARBA00023136"/>
    </source>
</evidence>
<feature type="transmembrane region" description="Helical" evidence="9">
    <location>
        <begin position="109"/>
        <end position="131"/>
    </location>
</feature>
<reference evidence="11 12" key="1">
    <citation type="journal article" date="2018" name="Genome Biol. Evol.">
        <title>Multiple Roots of Fruiting Body Formation in Amoebozoa.</title>
        <authorList>
            <person name="Hillmann F."/>
            <person name="Forbes G."/>
            <person name="Novohradska S."/>
            <person name="Ferling I."/>
            <person name="Riege K."/>
            <person name="Groth M."/>
            <person name="Westermann M."/>
            <person name="Marz M."/>
            <person name="Spaller T."/>
            <person name="Winckler T."/>
            <person name="Schaap P."/>
            <person name="Glockner G."/>
        </authorList>
    </citation>
    <scope>NUCLEOTIDE SEQUENCE [LARGE SCALE GENOMIC DNA]</scope>
    <source>
        <strain evidence="11 12">Jena</strain>
    </source>
</reference>
<comment type="similarity">
    <text evidence="2">Belongs to the peptidase S54 family.</text>
</comment>
<proteinExistence type="inferred from homology"/>
<evidence type="ECO:0000313" key="11">
    <source>
        <dbReference type="EMBL" id="PRP85877.1"/>
    </source>
</evidence>
<dbReference type="PANTHER" id="PTHR43066">
    <property type="entry name" value="RHOMBOID-RELATED PROTEIN"/>
    <property type="match status" value="1"/>
</dbReference>
<keyword evidence="7 9" id="KW-0472">Membrane</keyword>
<feature type="compositionally biased region" description="Basic and acidic residues" evidence="8">
    <location>
        <begin position="356"/>
        <end position="387"/>
    </location>
</feature>
<feature type="compositionally biased region" description="Basic and acidic residues" evidence="8">
    <location>
        <begin position="283"/>
        <end position="294"/>
    </location>
</feature>
<feature type="compositionally biased region" description="Low complexity" evidence="8">
    <location>
        <begin position="342"/>
        <end position="354"/>
    </location>
</feature>
<feature type="transmembrane region" description="Helical" evidence="9">
    <location>
        <begin position="137"/>
        <end position="155"/>
    </location>
</feature>
<organism evidence="11 12">
    <name type="scientific">Planoprotostelium fungivorum</name>
    <dbReference type="NCBI Taxonomy" id="1890364"/>
    <lineage>
        <taxon>Eukaryota</taxon>
        <taxon>Amoebozoa</taxon>
        <taxon>Evosea</taxon>
        <taxon>Variosea</taxon>
        <taxon>Cavosteliida</taxon>
        <taxon>Cavosteliaceae</taxon>
        <taxon>Planoprotostelium</taxon>
    </lineage>
</organism>
<sequence>MDTFPNLNHNYHHRVSRYSLFSNIDLKNVYVYYTSRLTLAILCISYIAAQFNRISPWSYALSGNISPSKVYTIVTSAWIHVEPWHFAGNLIAFIGPAALLERKYGTIRFAHLLVLFNVLTGVLFVILANVWPGQSNTAVIGFSTILFGLIVLEASDQPWVARDFGFFEARGDVYPWVLLLWMQILYPSSSFLAHLSGILVGTAFTTRWLDGLLLSDRTVKRIEDMLPINIIRSSVFRDHTRTDRVEVHRASPFIPLGLRIYELVSSLGQFLFSWVWNTNAATEEREEREERGEEVASEELPTRSFSRDDDVAKRRLAKFEAKDEESKLRMRLRVKPKTNLIETPSTTTVEVSTSNGKEEDTPTVSEEDRKKAARRAEARAQARDNRGRPSQGPTRQHTLQSTEEEEALRSAVEGDKNVVKATSTFMIGNLKLYTETTRPIHRLLIVIDENRTLPSDDIIQVQDIMPVLLKKFTANTIEVKISGLSTTQTKTFNMRDISREAIILWTTTALYSVQELAF</sequence>
<dbReference type="GO" id="GO:0006508">
    <property type="term" value="P:proteolysis"/>
    <property type="evidence" value="ECO:0007669"/>
    <property type="project" value="UniProtKB-KW"/>
</dbReference>
<evidence type="ECO:0000256" key="6">
    <source>
        <dbReference type="ARBA" id="ARBA00022989"/>
    </source>
</evidence>
<evidence type="ECO:0000256" key="4">
    <source>
        <dbReference type="ARBA" id="ARBA00022692"/>
    </source>
</evidence>
<accession>A0A2P6NPJ4</accession>
<dbReference type="Proteomes" id="UP000241769">
    <property type="component" value="Unassembled WGS sequence"/>
</dbReference>
<dbReference type="InterPro" id="IPR022764">
    <property type="entry name" value="Peptidase_S54_rhomboid_dom"/>
</dbReference>
<gene>
    <name evidence="11" type="ORF">PROFUN_06151</name>
</gene>
<feature type="compositionally biased region" description="Polar residues" evidence="8">
    <location>
        <begin position="391"/>
        <end position="401"/>
    </location>
</feature>
<dbReference type="Pfam" id="PF01694">
    <property type="entry name" value="Rhomboid"/>
    <property type="match status" value="1"/>
</dbReference>
<evidence type="ECO:0000259" key="10">
    <source>
        <dbReference type="Pfam" id="PF01694"/>
    </source>
</evidence>
<dbReference type="InterPro" id="IPR035952">
    <property type="entry name" value="Rhomboid-like_sf"/>
</dbReference>
<dbReference type="AlphaFoldDB" id="A0A2P6NPJ4"/>
<feature type="region of interest" description="Disordered" evidence="8">
    <location>
        <begin position="335"/>
        <end position="412"/>
    </location>
</feature>
<comment type="caution">
    <text evidence="11">The sequence shown here is derived from an EMBL/GenBank/DDBJ whole genome shotgun (WGS) entry which is preliminary data.</text>
</comment>
<dbReference type="GO" id="GO:0004252">
    <property type="term" value="F:serine-type endopeptidase activity"/>
    <property type="evidence" value="ECO:0007669"/>
    <property type="project" value="InterPro"/>
</dbReference>
<protein>
    <recommendedName>
        <fullName evidence="10">Peptidase S54 rhomboid domain-containing protein</fullName>
    </recommendedName>
</protein>
<keyword evidence="4 9" id="KW-0812">Transmembrane</keyword>
<evidence type="ECO:0000256" key="5">
    <source>
        <dbReference type="ARBA" id="ARBA00022801"/>
    </source>
</evidence>
<dbReference type="EMBL" id="MDYQ01000038">
    <property type="protein sequence ID" value="PRP85877.1"/>
    <property type="molecule type" value="Genomic_DNA"/>
</dbReference>
<evidence type="ECO:0000256" key="9">
    <source>
        <dbReference type="SAM" id="Phobius"/>
    </source>
</evidence>
<keyword evidence="12" id="KW-1185">Reference proteome</keyword>
<evidence type="ECO:0000256" key="3">
    <source>
        <dbReference type="ARBA" id="ARBA00022670"/>
    </source>
</evidence>
<dbReference type="PANTHER" id="PTHR43066:SF1">
    <property type="entry name" value="RHOMBOID PROTEIN 2"/>
    <property type="match status" value="1"/>
</dbReference>
<keyword evidence="3" id="KW-0645">Protease</keyword>
<dbReference type="OrthoDB" id="10257275at2759"/>
<keyword evidence="6 9" id="KW-1133">Transmembrane helix</keyword>
<name>A0A2P6NPJ4_9EUKA</name>
<dbReference type="SUPFAM" id="SSF144091">
    <property type="entry name" value="Rhomboid-like"/>
    <property type="match status" value="1"/>
</dbReference>
<comment type="subcellular location">
    <subcellularLocation>
        <location evidence="1">Membrane</location>
        <topology evidence="1">Multi-pass membrane protein</topology>
    </subcellularLocation>
</comment>
<dbReference type="InParanoid" id="A0A2P6NPJ4"/>
<evidence type="ECO:0000313" key="12">
    <source>
        <dbReference type="Proteomes" id="UP000241769"/>
    </source>
</evidence>
<feature type="transmembrane region" description="Helical" evidence="9">
    <location>
        <begin position="30"/>
        <end position="49"/>
    </location>
</feature>
<evidence type="ECO:0000256" key="8">
    <source>
        <dbReference type="SAM" id="MobiDB-lite"/>
    </source>
</evidence>
<feature type="domain" description="Peptidase S54 rhomboid" evidence="10">
    <location>
        <begin position="68"/>
        <end position="205"/>
    </location>
</feature>
<dbReference type="Gene3D" id="1.20.1540.10">
    <property type="entry name" value="Rhomboid-like"/>
    <property type="match status" value="1"/>
</dbReference>
<keyword evidence="5" id="KW-0378">Hydrolase</keyword>
<evidence type="ECO:0000256" key="2">
    <source>
        <dbReference type="ARBA" id="ARBA00009045"/>
    </source>
</evidence>